<evidence type="ECO:0000256" key="4">
    <source>
        <dbReference type="ARBA" id="ARBA00023163"/>
    </source>
</evidence>
<dbReference type="GO" id="GO:0045892">
    <property type="term" value="P:negative regulation of DNA-templated transcription"/>
    <property type="evidence" value="ECO:0007669"/>
    <property type="project" value="InterPro"/>
</dbReference>
<proteinExistence type="inferred from homology"/>
<dbReference type="InterPro" id="IPR036388">
    <property type="entry name" value="WH-like_DNA-bd_sf"/>
</dbReference>
<sequence length="128" mass="13857">MAMGTDDGADRVGLTRRVWQVLSASTEPMTTAQVRTVLGGGWAYTTVMTVLTRLVAQGAATRHRVGRAFAYTAVADEAELTARRMSRLLDAGTDRAAVLARFIDVLSDQDEKLLEELLASPRDDEDGS</sequence>
<evidence type="ECO:0000313" key="5">
    <source>
        <dbReference type="EMBL" id="BCJ36443.1"/>
    </source>
</evidence>
<dbReference type="AlphaFoldDB" id="A0A7R7HYU5"/>
<name>A0A7R7HYU5_9ACTN</name>
<comment type="similarity">
    <text evidence="1">Belongs to the BlaI transcriptional regulatory family.</text>
</comment>
<gene>
    <name evidence="5" type="ORF">Athai_39460</name>
</gene>
<evidence type="ECO:0000256" key="3">
    <source>
        <dbReference type="ARBA" id="ARBA00023125"/>
    </source>
</evidence>
<dbReference type="Pfam" id="PF03965">
    <property type="entry name" value="Penicillinase_R"/>
    <property type="match status" value="1"/>
</dbReference>
<keyword evidence="3" id="KW-0238">DNA-binding</keyword>
<dbReference type="SUPFAM" id="SSF46785">
    <property type="entry name" value="Winged helix' DNA-binding domain"/>
    <property type="match status" value="1"/>
</dbReference>
<keyword evidence="2" id="KW-0805">Transcription regulation</keyword>
<organism evidence="5 6">
    <name type="scientific">Actinocatenispora thailandica</name>
    <dbReference type="NCBI Taxonomy" id="227318"/>
    <lineage>
        <taxon>Bacteria</taxon>
        <taxon>Bacillati</taxon>
        <taxon>Actinomycetota</taxon>
        <taxon>Actinomycetes</taxon>
        <taxon>Micromonosporales</taxon>
        <taxon>Micromonosporaceae</taxon>
        <taxon>Actinocatenispora</taxon>
    </lineage>
</organism>
<evidence type="ECO:0000256" key="1">
    <source>
        <dbReference type="ARBA" id="ARBA00011046"/>
    </source>
</evidence>
<keyword evidence="4" id="KW-0804">Transcription</keyword>
<evidence type="ECO:0000256" key="2">
    <source>
        <dbReference type="ARBA" id="ARBA00023015"/>
    </source>
</evidence>
<dbReference type="Proteomes" id="UP000611640">
    <property type="component" value="Chromosome"/>
</dbReference>
<dbReference type="InterPro" id="IPR036390">
    <property type="entry name" value="WH_DNA-bd_sf"/>
</dbReference>
<keyword evidence="6" id="KW-1185">Reference proteome</keyword>
<dbReference type="KEGG" id="atl:Athai_39460"/>
<dbReference type="EMBL" id="AP023355">
    <property type="protein sequence ID" value="BCJ36443.1"/>
    <property type="molecule type" value="Genomic_DNA"/>
</dbReference>
<accession>A0A7R7HYU5</accession>
<evidence type="ECO:0000313" key="6">
    <source>
        <dbReference type="Proteomes" id="UP000611640"/>
    </source>
</evidence>
<protein>
    <submittedName>
        <fullName evidence="5">Putative penicillinase repressor</fullName>
    </submittedName>
</protein>
<dbReference type="GO" id="GO:0003677">
    <property type="term" value="F:DNA binding"/>
    <property type="evidence" value="ECO:0007669"/>
    <property type="project" value="UniProtKB-KW"/>
</dbReference>
<dbReference type="InterPro" id="IPR005650">
    <property type="entry name" value="BlaI_family"/>
</dbReference>
<dbReference type="Gene3D" id="1.10.10.10">
    <property type="entry name" value="Winged helix-like DNA-binding domain superfamily/Winged helix DNA-binding domain"/>
    <property type="match status" value="1"/>
</dbReference>
<reference evidence="5 6" key="1">
    <citation type="submission" date="2020-08" db="EMBL/GenBank/DDBJ databases">
        <title>Whole genome shotgun sequence of Actinocatenispora thailandica NBRC 105041.</title>
        <authorList>
            <person name="Komaki H."/>
            <person name="Tamura T."/>
        </authorList>
    </citation>
    <scope>NUCLEOTIDE SEQUENCE [LARGE SCALE GENOMIC DNA]</scope>
    <source>
        <strain evidence="5 6">NBRC 105041</strain>
    </source>
</reference>